<accession>A0A840U9T5</accession>
<dbReference type="GO" id="GO:0008168">
    <property type="term" value="F:methyltransferase activity"/>
    <property type="evidence" value="ECO:0007669"/>
    <property type="project" value="UniProtKB-KW"/>
</dbReference>
<dbReference type="InterPro" id="IPR006342">
    <property type="entry name" value="FkbM_mtfrase"/>
</dbReference>
<evidence type="ECO:0000313" key="3">
    <source>
        <dbReference type="Proteomes" id="UP000591735"/>
    </source>
</evidence>
<protein>
    <submittedName>
        <fullName evidence="2">FkbM family methyltransferase</fullName>
    </submittedName>
</protein>
<dbReference type="SUPFAM" id="SSF53335">
    <property type="entry name" value="S-adenosyl-L-methionine-dependent methyltransferases"/>
    <property type="match status" value="1"/>
</dbReference>
<feature type="domain" description="Methyltransferase FkbM" evidence="1">
    <location>
        <begin position="68"/>
        <end position="220"/>
    </location>
</feature>
<dbReference type="InterPro" id="IPR029063">
    <property type="entry name" value="SAM-dependent_MTases_sf"/>
</dbReference>
<comment type="caution">
    <text evidence="2">The sequence shown here is derived from an EMBL/GenBank/DDBJ whole genome shotgun (WGS) entry which is preliminary data.</text>
</comment>
<keyword evidence="2" id="KW-0489">Methyltransferase</keyword>
<sequence>MKRKLINLATKFKNHLRISVNEIQVNFDTRHYISKNWFYPRYFGGRPHEPCISRLFCDEIEKDYVVFDIGANQGYFTVLSSQLLDSRGAVHAFELDPVLIPLAQSSLKLNSYECSVYFIQCAVSDKDGDLLSFIPHIDGNPTTNSILYENNSNTKTISQTISIDSYCRRLSIAPDFIKLDVEGAERLALVGLEETIKRCKPKLLLEIHPKQLREAKVDVESVAKLLMRWTPDYNVYLVEDYREEKDNYLKEISLTEITYGERPVVLYFRVD</sequence>
<dbReference type="PANTHER" id="PTHR34203:SF15">
    <property type="entry name" value="SLL1173 PROTEIN"/>
    <property type="match status" value="1"/>
</dbReference>
<dbReference type="PANTHER" id="PTHR34203">
    <property type="entry name" value="METHYLTRANSFERASE, FKBM FAMILY PROTEIN"/>
    <property type="match status" value="1"/>
</dbReference>
<reference evidence="2 3" key="1">
    <citation type="submission" date="2020-08" db="EMBL/GenBank/DDBJ databases">
        <title>Genomic Encyclopedia of Type Strains, Phase IV (KMG-IV): sequencing the most valuable type-strain genomes for metagenomic binning, comparative biology and taxonomic classification.</title>
        <authorList>
            <person name="Goeker M."/>
        </authorList>
    </citation>
    <scope>NUCLEOTIDE SEQUENCE [LARGE SCALE GENOMIC DNA]</scope>
    <source>
        <strain evidence="2 3">DSM 22359</strain>
    </source>
</reference>
<organism evidence="2 3">
    <name type="scientific">Marinobacter oulmenensis</name>
    <dbReference type="NCBI Taxonomy" id="643747"/>
    <lineage>
        <taxon>Bacteria</taxon>
        <taxon>Pseudomonadati</taxon>
        <taxon>Pseudomonadota</taxon>
        <taxon>Gammaproteobacteria</taxon>
        <taxon>Pseudomonadales</taxon>
        <taxon>Marinobacteraceae</taxon>
        <taxon>Marinobacter</taxon>
    </lineage>
</organism>
<proteinExistence type="predicted"/>
<keyword evidence="3" id="KW-1185">Reference proteome</keyword>
<dbReference type="NCBIfam" id="TIGR01444">
    <property type="entry name" value="fkbM_fam"/>
    <property type="match status" value="1"/>
</dbReference>
<dbReference type="Pfam" id="PF05050">
    <property type="entry name" value="Methyltransf_21"/>
    <property type="match status" value="1"/>
</dbReference>
<dbReference type="InterPro" id="IPR052514">
    <property type="entry name" value="SAM-dependent_MTase"/>
</dbReference>
<evidence type="ECO:0000313" key="2">
    <source>
        <dbReference type="EMBL" id="MBB5322514.1"/>
    </source>
</evidence>
<gene>
    <name evidence="2" type="ORF">HNR38_003021</name>
</gene>
<dbReference type="Proteomes" id="UP000591735">
    <property type="component" value="Unassembled WGS sequence"/>
</dbReference>
<dbReference type="Gene3D" id="3.40.50.150">
    <property type="entry name" value="Vaccinia Virus protein VP39"/>
    <property type="match status" value="1"/>
</dbReference>
<dbReference type="EMBL" id="JACHFE010000009">
    <property type="protein sequence ID" value="MBB5322514.1"/>
    <property type="molecule type" value="Genomic_DNA"/>
</dbReference>
<dbReference type="AlphaFoldDB" id="A0A840U9T5"/>
<name>A0A840U9T5_9GAMM</name>
<evidence type="ECO:0000259" key="1">
    <source>
        <dbReference type="Pfam" id="PF05050"/>
    </source>
</evidence>
<dbReference type="GO" id="GO:0032259">
    <property type="term" value="P:methylation"/>
    <property type="evidence" value="ECO:0007669"/>
    <property type="project" value="UniProtKB-KW"/>
</dbReference>
<keyword evidence="2" id="KW-0808">Transferase</keyword>